<evidence type="ECO:0000256" key="1">
    <source>
        <dbReference type="SAM" id="Phobius"/>
    </source>
</evidence>
<accession>A0A8D9E987</accession>
<dbReference type="AlphaFoldDB" id="A0A8D9E987"/>
<name>A0A8D9E987_9HEMI</name>
<feature type="transmembrane region" description="Helical" evidence="1">
    <location>
        <begin position="21"/>
        <end position="42"/>
    </location>
</feature>
<reference evidence="2" key="1">
    <citation type="submission" date="2021-05" db="EMBL/GenBank/DDBJ databases">
        <authorList>
            <person name="Alioto T."/>
            <person name="Alioto T."/>
            <person name="Gomez Garrido J."/>
        </authorList>
    </citation>
    <scope>NUCLEOTIDE SEQUENCE</scope>
</reference>
<keyword evidence="1" id="KW-1133">Transmembrane helix</keyword>
<keyword evidence="1" id="KW-0812">Transmembrane</keyword>
<proteinExistence type="predicted"/>
<dbReference type="EMBL" id="HBUF01487219">
    <property type="protein sequence ID" value="CAG6745211.1"/>
    <property type="molecule type" value="Transcribed_RNA"/>
</dbReference>
<feature type="transmembrane region" description="Helical" evidence="1">
    <location>
        <begin position="62"/>
        <end position="83"/>
    </location>
</feature>
<sequence length="111" mass="12696">MMLLLLLAPSPSFEFERGFRYEYFGGFHLIHLLVCLFLKYSLGSYCEPDLFFGRISQISLSLLSSSDLLVCVFIVLLGILVVIELRTSQKFGTPRITVKPLYGILDNKERK</sequence>
<evidence type="ECO:0000313" key="2">
    <source>
        <dbReference type="EMBL" id="CAG6745211.1"/>
    </source>
</evidence>
<organism evidence="2">
    <name type="scientific">Cacopsylla melanoneura</name>
    <dbReference type="NCBI Taxonomy" id="428564"/>
    <lineage>
        <taxon>Eukaryota</taxon>
        <taxon>Metazoa</taxon>
        <taxon>Ecdysozoa</taxon>
        <taxon>Arthropoda</taxon>
        <taxon>Hexapoda</taxon>
        <taxon>Insecta</taxon>
        <taxon>Pterygota</taxon>
        <taxon>Neoptera</taxon>
        <taxon>Paraneoptera</taxon>
        <taxon>Hemiptera</taxon>
        <taxon>Sternorrhyncha</taxon>
        <taxon>Psylloidea</taxon>
        <taxon>Psyllidae</taxon>
        <taxon>Psyllinae</taxon>
        <taxon>Cacopsylla</taxon>
    </lineage>
</organism>
<protein>
    <submittedName>
        <fullName evidence="2">Uncharacterized protein</fullName>
    </submittedName>
</protein>
<keyword evidence="1" id="KW-0472">Membrane</keyword>